<dbReference type="InterPro" id="IPR001841">
    <property type="entry name" value="Znf_RING"/>
</dbReference>
<feature type="region of interest" description="Disordered" evidence="13">
    <location>
        <begin position="193"/>
        <end position="213"/>
    </location>
</feature>
<comment type="catalytic activity">
    <reaction evidence="1">
        <text>S-ubiquitinyl-[E2 ubiquitin-conjugating enzyme]-L-cysteine + [acceptor protein]-L-lysine = [E2 ubiquitin-conjugating enzyme]-L-cysteine + N(6)-ubiquitinyl-[acceptor protein]-L-lysine.</text>
        <dbReference type="EC" id="2.3.2.27"/>
    </reaction>
</comment>
<keyword evidence="6" id="KW-0479">Metal-binding</keyword>
<keyword evidence="18" id="KW-1185">Reference proteome</keyword>
<evidence type="ECO:0000256" key="1">
    <source>
        <dbReference type="ARBA" id="ARBA00000900"/>
    </source>
</evidence>
<evidence type="ECO:0000256" key="4">
    <source>
        <dbReference type="ARBA" id="ARBA00022679"/>
    </source>
</evidence>
<evidence type="ECO:0000256" key="7">
    <source>
        <dbReference type="ARBA" id="ARBA00022771"/>
    </source>
</evidence>
<dbReference type="InterPro" id="IPR013083">
    <property type="entry name" value="Znf_RING/FYVE/PHD"/>
</dbReference>
<evidence type="ECO:0000313" key="17">
    <source>
        <dbReference type="EMBL" id="KAE8144614.1"/>
    </source>
</evidence>
<dbReference type="PROSITE" id="PS50089">
    <property type="entry name" value="ZF_RING_2"/>
    <property type="match status" value="1"/>
</dbReference>
<evidence type="ECO:0000256" key="5">
    <source>
        <dbReference type="ARBA" id="ARBA00022692"/>
    </source>
</evidence>
<feature type="compositionally biased region" description="Low complexity" evidence="13">
    <location>
        <begin position="407"/>
        <end position="430"/>
    </location>
</feature>
<dbReference type="CDD" id="cd16454">
    <property type="entry name" value="RING-H2_PA-TM-RING"/>
    <property type="match status" value="1"/>
</dbReference>
<evidence type="ECO:0000256" key="11">
    <source>
        <dbReference type="ARBA" id="ARBA00023136"/>
    </source>
</evidence>
<feature type="region of interest" description="Disordered" evidence="13">
    <location>
        <begin position="407"/>
        <end position="444"/>
    </location>
</feature>
<gene>
    <name evidence="17" type="ORF">BDV25DRAFT_166413</name>
</gene>
<keyword evidence="7 12" id="KW-0863">Zinc-finger</keyword>
<dbReference type="OrthoDB" id="8062037at2759"/>
<keyword evidence="9" id="KW-0862">Zinc</keyword>
<feature type="compositionally biased region" description="Basic and acidic residues" evidence="13">
    <location>
        <begin position="497"/>
        <end position="516"/>
    </location>
</feature>
<feature type="compositionally biased region" description="Low complexity" evidence="13">
    <location>
        <begin position="201"/>
        <end position="213"/>
    </location>
</feature>
<dbReference type="Proteomes" id="UP000325780">
    <property type="component" value="Unassembled WGS sequence"/>
</dbReference>
<evidence type="ECO:0000256" key="10">
    <source>
        <dbReference type="ARBA" id="ARBA00022989"/>
    </source>
</evidence>
<dbReference type="EC" id="2.3.2.27" evidence="3"/>
<keyword evidence="11 14" id="KW-0472">Membrane</keyword>
<feature type="region of interest" description="Disordered" evidence="13">
    <location>
        <begin position="497"/>
        <end position="522"/>
    </location>
</feature>
<keyword evidence="5 14" id="KW-0812">Transmembrane</keyword>
<evidence type="ECO:0000256" key="6">
    <source>
        <dbReference type="ARBA" id="ARBA00022723"/>
    </source>
</evidence>
<feature type="transmembrane region" description="Helical" evidence="14">
    <location>
        <begin position="222"/>
        <end position="244"/>
    </location>
</feature>
<dbReference type="Gene3D" id="3.30.40.10">
    <property type="entry name" value="Zinc/RING finger domain, C3HC4 (zinc finger)"/>
    <property type="match status" value="1"/>
</dbReference>
<feature type="compositionally biased region" description="Basic and acidic residues" evidence="13">
    <location>
        <begin position="306"/>
        <end position="316"/>
    </location>
</feature>
<organism evidence="17 18">
    <name type="scientific">Aspergillus avenaceus</name>
    <dbReference type="NCBI Taxonomy" id="36643"/>
    <lineage>
        <taxon>Eukaryota</taxon>
        <taxon>Fungi</taxon>
        <taxon>Dikarya</taxon>
        <taxon>Ascomycota</taxon>
        <taxon>Pezizomycotina</taxon>
        <taxon>Eurotiomycetes</taxon>
        <taxon>Eurotiomycetidae</taxon>
        <taxon>Eurotiales</taxon>
        <taxon>Aspergillaceae</taxon>
        <taxon>Aspergillus</taxon>
        <taxon>Aspergillus subgen. Circumdati</taxon>
    </lineage>
</organism>
<dbReference type="Pfam" id="PF13639">
    <property type="entry name" value="zf-RING_2"/>
    <property type="match status" value="1"/>
</dbReference>
<sequence length="522" mass="57538">MRPIQDPSFFFFSLLSPLVLLALSTTVLALDSSGWSVVPSNNSGDLSWIGKARFHLESAQLQLPPAVSVAPLTTSLVRLDQSELKNLDVAGNLVTVDSTNTVSLNSSDIAFISCDPSAYPGNLDASHTVANVITSSQRALAILLYSSEVHHCNYSAGEGANGYTNVFTLVNPNTGRNLRDLLNSSKGNRTTSIVPNMSFISGTPTSTTDSGGTTDSPNTAMIILYSITGIITALFLAIIITGAVRAHRHPERYGPRYAAGRPRQSRAKGMARAMLDTIPIVKFGDQQHDPKLDAVKGDIEMGAEDETGRQPDDRETTTISEAHPQVKPAPQTNNDESSPEQQSKPTTETPTDHPNFSCPICTDDFVKGQDLRVLPCNHQFHPECIDPWLVNVSGTCPLCRIDLNPNQTEGENTQEGEGQTETQQETPQEPTADEAHHRHRRLTSYLHGTLNARRMREATVEERLEALRTVREENRNSVSNEDAEERRLRSRLTTRLRDRFRIRTRRHGDDGEHRETNQSSTN</sequence>
<evidence type="ECO:0000256" key="2">
    <source>
        <dbReference type="ARBA" id="ARBA00004141"/>
    </source>
</evidence>
<dbReference type="PANTHER" id="PTHR45977:SF4">
    <property type="entry name" value="RING-TYPE DOMAIN-CONTAINING PROTEIN"/>
    <property type="match status" value="1"/>
</dbReference>
<evidence type="ECO:0000256" key="12">
    <source>
        <dbReference type="PROSITE-ProRule" id="PRU00175"/>
    </source>
</evidence>
<feature type="signal peptide" evidence="15">
    <location>
        <begin position="1"/>
        <end position="29"/>
    </location>
</feature>
<feature type="chain" id="PRO_5024923913" description="RING-type E3 ubiquitin transferase" evidence="15">
    <location>
        <begin position="30"/>
        <end position="522"/>
    </location>
</feature>
<dbReference type="GO" id="GO:0016567">
    <property type="term" value="P:protein ubiquitination"/>
    <property type="evidence" value="ECO:0007669"/>
    <property type="project" value="TreeGrafter"/>
</dbReference>
<evidence type="ECO:0000313" key="18">
    <source>
        <dbReference type="Proteomes" id="UP000325780"/>
    </source>
</evidence>
<dbReference type="SUPFAM" id="SSF57850">
    <property type="entry name" value="RING/U-box"/>
    <property type="match status" value="1"/>
</dbReference>
<dbReference type="FunFam" id="3.30.40.10:FF:000629">
    <property type="entry name" value="RING finger domain protein, putative"/>
    <property type="match status" value="1"/>
</dbReference>
<dbReference type="PANTHER" id="PTHR45977">
    <property type="entry name" value="TARGET OF ERK KINASE MPK-1"/>
    <property type="match status" value="1"/>
</dbReference>
<evidence type="ECO:0000256" key="3">
    <source>
        <dbReference type="ARBA" id="ARBA00012483"/>
    </source>
</evidence>
<evidence type="ECO:0000256" key="14">
    <source>
        <dbReference type="SAM" id="Phobius"/>
    </source>
</evidence>
<keyword evidence="8" id="KW-0833">Ubl conjugation pathway</keyword>
<dbReference type="GO" id="GO:0006511">
    <property type="term" value="P:ubiquitin-dependent protein catabolic process"/>
    <property type="evidence" value="ECO:0007669"/>
    <property type="project" value="TreeGrafter"/>
</dbReference>
<keyword evidence="15" id="KW-0732">Signal</keyword>
<reference evidence="17 18" key="1">
    <citation type="submission" date="2019-04" db="EMBL/GenBank/DDBJ databases">
        <title>Friends and foes A comparative genomics study of 23 Aspergillus species from section Flavi.</title>
        <authorList>
            <consortium name="DOE Joint Genome Institute"/>
            <person name="Kjaerbolling I."/>
            <person name="Vesth T."/>
            <person name="Frisvad J.C."/>
            <person name="Nybo J.L."/>
            <person name="Theobald S."/>
            <person name="Kildgaard S."/>
            <person name="Isbrandt T."/>
            <person name="Kuo A."/>
            <person name="Sato A."/>
            <person name="Lyhne E.K."/>
            <person name="Kogle M.E."/>
            <person name="Wiebenga A."/>
            <person name="Kun R.S."/>
            <person name="Lubbers R.J."/>
            <person name="Makela M.R."/>
            <person name="Barry K."/>
            <person name="Chovatia M."/>
            <person name="Clum A."/>
            <person name="Daum C."/>
            <person name="Haridas S."/>
            <person name="He G."/>
            <person name="LaButti K."/>
            <person name="Lipzen A."/>
            <person name="Mondo S."/>
            <person name="Riley R."/>
            <person name="Salamov A."/>
            <person name="Simmons B.A."/>
            <person name="Magnuson J.K."/>
            <person name="Henrissat B."/>
            <person name="Mortensen U.H."/>
            <person name="Larsen T.O."/>
            <person name="Devries R.P."/>
            <person name="Grigoriev I.V."/>
            <person name="Machida M."/>
            <person name="Baker S.E."/>
            <person name="Andersen M.R."/>
        </authorList>
    </citation>
    <scope>NUCLEOTIDE SEQUENCE [LARGE SCALE GENOMIC DNA]</scope>
    <source>
        <strain evidence="17 18">IBT 18842</strain>
    </source>
</reference>
<keyword evidence="10 14" id="KW-1133">Transmembrane helix</keyword>
<feature type="compositionally biased region" description="Polar residues" evidence="13">
    <location>
        <begin position="330"/>
        <end position="354"/>
    </location>
</feature>
<dbReference type="SMART" id="SM00184">
    <property type="entry name" value="RING"/>
    <property type="match status" value="1"/>
</dbReference>
<evidence type="ECO:0000256" key="15">
    <source>
        <dbReference type="SAM" id="SignalP"/>
    </source>
</evidence>
<protein>
    <recommendedName>
        <fullName evidence="3">RING-type E3 ubiquitin transferase</fullName>
        <ecNumber evidence="3">2.3.2.27</ecNumber>
    </recommendedName>
</protein>
<dbReference type="AlphaFoldDB" id="A0A5N6TE13"/>
<keyword evidence="4" id="KW-0808">Transferase</keyword>
<dbReference type="EMBL" id="ML742474">
    <property type="protein sequence ID" value="KAE8144614.1"/>
    <property type="molecule type" value="Genomic_DNA"/>
</dbReference>
<dbReference type="GO" id="GO:0016020">
    <property type="term" value="C:membrane"/>
    <property type="evidence" value="ECO:0007669"/>
    <property type="project" value="UniProtKB-SubCell"/>
</dbReference>
<feature type="region of interest" description="Disordered" evidence="13">
    <location>
        <begin position="300"/>
        <end position="356"/>
    </location>
</feature>
<name>A0A5N6TE13_ASPAV</name>
<dbReference type="GO" id="GO:0061630">
    <property type="term" value="F:ubiquitin protein ligase activity"/>
    <property type="evidence" value="ECO:0007669"/>
    <property type="project" value="UniProtKB-EC"/>
</dbReference>
<evidence type="ECO:0000256" key="9">
    <source>
        <dbReference type="ARBA" id="ARBA00022833"/>
    </source>
</evidence>
<comment type="subcellular location">
    <subcellularLocation>
        <location evidence="2">Membrane</location>
        <topology evidence="2">Multi-pass membrane protein</topology>
    </subcellularLocation>
</comment>
<proteinExistence type="predicted"/>
<evidence type="ECO:0000256" key="13">
    <source>
        <dbReference type="SAM" id="MobiDB-lite"/>
    </source>
</evidence>
<evidence type="ECO:0000259" key="16">
    <source>
        <dbReference type="PROSITE" id="PS50089"/>
    </source>
</evidence>
<accession>A0A5N6TE13</accession>
<evidence type="ECO:0000256" key="8">
    <source>
        <dbReference type="ARBA" id="ARBA00022786"/>
    </source>
</evidence>
<feature type="domain" description="RING-type" evidence="16">
    <location>
        <begin position="358"/>
        <end position="400"/>
    </location>
</feature>
<dbReference type="GO" id="GO:0008270">
    <property type="term" value="F:zinc ion binding"/>
    <property type="evidence" value="ECO:0007669"/>
    <property type="project" value="UniProtKB-KW"/>
</dbReference>